<feature type="region of interest" description="Disordered" evidence="1">
    <location>
        <begin position="75"/>
        <end position="102"/>
    </location>
</feature>
<evidence type="ECO:0000256" key="2">
    <source>
        <dbReference type="SAM" id="Phobius"/>
    </source>
</evidence>
<feature type="transmembrane region" description="Helical" evidence="2">
    <location>
        <begin position="20"/>
        <end position="46"/>
    </location>
</feature>
<dbReference type="HOGENOM" id="CLU_1499036_0_0_1"/>
<dbReference type="EnsemblProtists" id="EKX54998">
    <property type="protein sequence ID" value="EKX54998"/>
    <property type="gene ID" value="GUITHDRAFT_149928"/>
</dbReference>
<dbReference type="KEGG" id="gtt:GUITHDRAFT_149928"/>
<feature type="compositionally biased region" description="Basic and acidic residues" evidence="1">
    <location>
        <begin position="88"/>
        <end position="101"/>
    </location>
</feature>
<dbReference type="RefSeq" id="XP_005841978.1">
    <property type="nucleotide sequence ID" value="XM_005841921.1"/>
</dbReference>
<feature type="compositionally biased region" description="Basic and acidic residues" evidence="1">
    <location>
        <begin position="133"/>
        <end position="144"/>
    </location>
</feature>
<sequence length="180" mass="20205">MMATGTSQTSSQGNVVPFPFYLLFSSVPLLYLPLLLLSPSALSVLVREREIKDNLRSSKNPELVEKRAASTMPFISSNRRPVLDQEGEDTKEKTKEEEGGRKVIPLNIISNDDEMADSAQDDVSNKLPQVPKLRFDGEGRGRKEEEEEEEGEWPWIVGKPSVFPSLHNSSLPSLRNTFIF</sequence>
<reference evidence="3 5" key="1">
    <citation type="journal article" date="2012" name="Nature">
        <title>Algal genomes reveal evolutionary mosaicism and the fate of nucleomorphs.</title>
        <authorList>
            <consortium name="DOE Joint Genome Institute"/>
            <person name="Curtis B.A."/>
            <person name="Tanifuji G."/>
            <person name="Burki F."/>
            <person name="Gruber A."/>
            <person name="Irimia M."/>
            <person name="Maruyama S."/>
            <person name="Arias M.C."/>
            <person name="Ball S.G."/>
            <person name="Gile G.H."/>
            <person name="Hirakawa Y."/>
            <person name="Hopkins J.F."/>
            <person name="Kuo A."/>
            <person name="Rensing S.A."/>
            <person name="Schmutz J."/>
            <person name="Symeonidi A."/>
            <person name="Elias M."/>
            <person name="Eveleigh R.J."/>
            <person name="Herman E.K."/>
            <person name="Klute M.J."/>
            <person name="Nakayama T."/>
            <person name="Obornik M."/>
            <person name="Reyes-Prieto A."/>
            <person name="Armbrust E.V."/>
            <person name="Aves S.J."/>
            <person name="Beiko R.G."/>
            <person name="Coutinho P."/>
            <person name="Dacks J.B."/>
            <person name="Durnford D.G."/>
            <person name="Fast N.M."/>
            <person name="Green B.R."/>
            <person name="Grisdale C.J."/>
            <person name="Hempel F."/>
            <person name="Henrissat B."/>
            <person name="Hoppner M.P."/>
            <person name="Ishida K."/>
            <person name="Kim E."/>
            <person name="Koreny L."/>
            <person name="Kroth P.G."/>
            <person name="Liu Y."/>
            <person name="Malik S.B."/>
            <person name="Maier U.G."/>
            <person name="McRose D."/>
            <person name="Mock T."/>
            <person name="Neilson J.A."/>
            <person name="Onodera N.T."/>
            <person name="Poole A.M."/>
            <person name="Pritham E.J."/>
            <person name="Richards T.A."/>
            <person name="Rocap G."/>
            <person name="Roy S.W."/>
            <person name="Sarai C."/>
            <person name="Schaack S."/>
            <person name="Shirato S."/>
            <person name="Slamovits C.H."/>
            <person name="Spencer D.F."/>
            <person name="Suzuki S."/>
            <person name="Worden A.Z."/>
            <person name="Zauner S."/>
            <person name="Barry K."/>
            <person name="Bell C."/>
            <person name="Bharti A.K."/>
            <person name="Crow J.A."/>
            <person name="Grimwood J."/>
            <person name="Kramer R."/>
            <person name="Lindquist E."/>
            <person name="Lucas S."/>
            <person name="Salamov A."/>
            <person name="McFadden G.I."/>
            <person name="Lane C.E."/>
            <person name="Keeling P.J."/>
            <person name="Gray M.W."/>
            <person name="Grigoriev I.V."/>
            <person name="Archibald J.M."/>
        </authorList>
    </citation>
    <scope>NUCLEOTIDE SEQUENCE</scope>
    <source>
        <strain evidence="3 5">CCMP2712</strain>
    </source>
</reference>
<keyword evidence="5" id="KW-1185">Reference proteome</keyword>
<protein>
    <submittedName>
        <fullName evidence="3 4">Uncharacterized protein</fullName>
    </submittedName>
</protein>
<dbReference type="GeneID" id="17311599"/>
<evidence type="ECO:0000256" key="1">
    <source>
        <dbReference type="SAM" id="MobiDB-lite"/>
    </source>
</evidence>
<reference evidence="5" key="2">
    <citation type="submission" date="2012-11" db="EMBL/GenBank/DDBJ databases">
        <authorList>
            <person name="Kuo A."/>
            <person name="Curtis B.A."/>
            <person name="Tanifuji G."/>
            <person name="Burki F."/>
            <person name="Gruber A."/>
            <person name="Irimia M."/>
            <person name="Maruyama S."/>
            <person name="Arias M.C."/>
            <person name="Ball S.G."/>
            <person name="Gile G.H."/>
            <person name="Hirakawa Y."/>
            <person name="Hopkins J.F."/>
            <person name="Rensing S.A."/>
            <person name="Schmutz J."/>
            <person name="Symeonidi A."/>
            <person name="Elias M."/>
            <person name="Eveleigh R.J."/>
            <person name="Herman E.K."/>
            <person name="Klute M.J."/>
            <person name="Nakayama T."/>
            <person name="Obornik M."/>
            <person name="Reyes-Prieto A."/>
            <person name="Armbrust E.V."/>
            <person name="Aves S.J."/>
            <person name="Beiko R.G."/>
            <person name="Coutinho P."/>
            <person name="Dacks J.B."/>
            <person name="Durnford D.G."/>
            <person name="Fast N.M."/>
            <person name="Green B.R."/>
            <person name="Grisdale C."/>
            <person name="Hempe F."/>
            <person name="Henrissat B."/>
            <person name="Hoppner M.P."/>
            <person name="Ishida K.-I."/>
            <person name="Kim E."/>
            <person name="Koreny L."/>
            <person name="Kroth P.G."/>
            <person name="Liu Y."/>
            <person name="Malik S.-B."/>
            <person name="Maier U.G."/>
            <person name="McRose D."/>
            <person name="Mock T."/>
            <person name="Neilson J.A."/>
            <person name="Onodera N.T."/>
            <person name="Poole A.M."/>
            <person name="Pritham E.J."/>
            <person name="Richards T.A."/>
            <person name="Rocap G."/>
            <person name="Roy S.W."/>
            <person name="Sarai C."/>
            <person name="Schaack S."/>
            <person name="Shirato S."/>
            <person name="Slamovits C.H."/>
            <person name="Spencer D.F."/>
            <person name="Suzuki S."/>
            <person name="Worden A.Z."/>
            <person name="Zauner S."/>
            <person name="Barry K."/>
            <person name="Bell C."/>
            <person name="Bharti A.K."/>
            <person name="Crow J.A."/>
            <person name="Grimwood J."/>
            <person name="Kramer R."/>
            <person name="Lindquist E."/>
            <person name="Lucas S."/>
            <person name="Salamov A."/>
            <person name="McFadden G.I."/>
            <person name="Lane C.E."/>
            <person name="Keeling P.J."/>
            <person name="Gray M.W."/>
            <person name="Grigoriev I.V."/>
            <person name="Archibald J.M."/>
        </authorList>
    </citation>
    <scope>NUCLEOTIDE SEQUENCE</scope>
    <source>
        <strain evidence="5">CCMP2712</strain>
    </source>
</reference>
<keyword evidence="2" id="KW-0812">Transmembrane</keyword>
<organism evidence="3">
    <name type="scientific">Guillardia theta (strain CCMP2712)</name>
    <name type="common">Cryptophyte</name>
    <dbReference type="NCBI Taxonomy" id="905079"/>
    <lineage>
        <taxon>Eukaryota</taxon>
        <taxon>Cryptophyceae</taxon>
        <taxon>Pyrenomonadales</taxon>
        <taxon>Geminigeraceae</taxon>
        <taxon>Guillardia</taxon>
    </lineage>
</organism>
<dbReference type="PaxDb" id="55529-EKX54998"/>
<keyword evidence="2" id="KW-1133">Transmembrane helix</keyword>
<accession>L1K3Q7</accession>
<name>L1K3Q7_GUITC</name>
<keyword evidence="2" id="KW-0472">Membrane</keyword>
<reference evidence="4" key="3">
    <citation type="submission" date="2015-06" db="UniProtKB">
        <authorList>
            <consortium name="EnsemblProtists"/>
        </authorList>
    </citation>
    <scope>IDENTIFICATION</scope>
</reference>
<proteinExistence type="predicted"/>
<evidence type="ECO:0000313" key="3">
    <source>
        <dbReference type="EMBL" id="EKX54998.1"/>
    </source>
</evidence>
<feature type="region of interest" description="Disordered" evidence="1">
    <location>
        <begin position="117"/>
        <end position="152"/>
    </location>
</feature>
<gene>
    <name evidence="3" type="ORF">GUITHDRAFT_149928</name>
</gene>
<dbReference type="AlphaFoldDB" id="L1K3Q7"/>
<evidence type="ECO:0000313" key="4">
    <source>
        <dbReference type="EnsemblProtists" id="EKX54998"/>
    </source>
</evidence>
<evidence type="ECO:0000313" key="5">
    <source>
        <dbReference type="Proteomes" id="UP000011087"/>
    </source>
</evidence>
<dbReference type="EMBL" id="JH992966">
    <property type="protein sequence ID" value="EKX54998.1"/>
    <property type="molecule type" value="Genomic_DNA"/>
</dbReference>
<dbReference type="Proteomes" id="UP000011087">
    <property type="component" value="Unassembled WGS sequence"/>
</dbReference>